<evidence type="ECO:0000313" key="1">
    <source>
        <dbReference type="EMBL" id="KAJ1672805.1"/>
    </source>
</evidence>
<gene>
    <name evidence="1" type="primary">cut23</name>
    <name evidence="1" type="ORF">EV182_006467</name>
</gene>
<evidence type="ECO:0000313" key="2">
    <source>
        <dbReference type="Proteomes" id="UP001145114"/>
    </source>
</evidence>
<name>A0ACC1HBR0_9FUNG</name>
<sequence length="293" mass="33328">MPSMSSSADTVPSGVASGNETASKANAAHLLQDQAEQDQFLLGKALFDARQYERAAYYLENCAGPKATFLRLYSLYLAGEKRKNEKLAEFRDAHERPKIVNDMASEIRDELAKNRDKLDGFGLLGLIYSNQKSRLARDVLLESVKTYPYNWSAWQCLAVCLNTRELVEGFMPRLPQGIMRHVFLAHVTVESPPSSIDSGDLFNLHYQVLRQVFPTSPFVISMQAMRHYHTREFEEAHAVFSELEERDPYHLDHADIHSNILYVMEDRPQLGTLAHRCSVIDVYRPETCCVIGK</sequence>
<reference evidence="1" key="1">
    <citation type="submission" date="2022-06" db="EMBL/GenBank/DDBJ databases">
        <title>Phylogenomic reconstructions and comparative analyses of Kickxellomycotina fungi.</title>
        <authorList>
            <person name="Reynolds N.K."/>
            <person name="Stajich J.E."/>
            <person name="Barry K."/>
            <person name="Grigoriev I.V."/>
            <person name="Crous P."/>
            <person name="Smith M.E."/>
        </authorList>
    </citation>
    <scope>NUCLEOTIDE SEQUENCE</scope>
    <source>
        <strain evidence="1">RSA 2271</strain>
    </source>
</reference>
<proteinExistence type="predicted"/>
<organism evidence="1 2">
    <name type="scientific">Spiromyces aspiralis</name>
    <dbReference type="NCBI Taxonomy" id="68401"/>
    <lineage>
        <taxon>Eukaryota</taxon>
        <taxon>Fungi</taxon>
        <taxon>Fungi incertae sedis</taxon>
        <taxon>Zoopagomycota</taxon>
        <taxon>Kickxellomycotina</taxon>
        <taxon>Kickxellomycetes</taxon>
        <taxon>Kickxellales</taxon>
        <taxon>Kickxellaceae</taxon>
        <taxon>Spiromyces</taxon>
    </lineage>
</organism>
<protein>
    <submittedName>
        <fullName evidence="1">Anaphase-promoting complex subunit 8</fullName>
    </submittedName>
</protein>
<dbReference type="Proteomes" id="UP001145114">
    <property type="component" value="Unassembled WGS sequence"/>
</dbReference>
<dbReference type="EMBL" id="JAMZIH010007811">
    <property type="protein sequence ID" value="KAJ1672805.1"/>
    <property type="molecule type" value="Genomic_DNA"/>
</dbReference>
<accession>A0ACC1HBR0</accession>
<keyword evidence="2" id="KW-1185">Reference proteome</keyword>
<comment type="caution">
    <text evidence="1">The sequence shown here is derived from an EMBL/GenBank/DDBJ whole genome shotgun (WGS) entry which is preliminary data.</text>
</comment>